<sequence length="65" mass="7315">MNNAAQKVTRIDKDAWEIATELANEYGVSICHIISESVRYCAENAEFKEMDVVVKRLVVGSKVLE</sequence>
<dbReference type="EMBL" id="NNBW01000207">
    <property type="protein sequence ID" value="OYL24847.1"/>
    <property type="molecule type" value="Genomic_DNA"/>
</dbReference>
<comment type="caution">
    <text evidence="6">The sequence shown here is derived from an EMBL/GenBank/DDBJ whole genome shotgun (WGS) entry which is preliminary data.</text>
</comment>
<dbReference type="EMBL" id="CKLF01000015">
    <property type="protein sequence ID" value="CIV27759.1"/>
    <property type="molecule type" value="Genomic_DNA"/>
</dbReference>
<evidence type="ECO:0000313" key="4">
    <source>
        <dbReference type="EMBL" id="OYL24847.1"/>
    </source>
</evidence>
<dbReference type="Proteomes" id="UP000040910">
    <property type="component" value="Unassembled WGS sequence"/>
</dbReference>
<accession>A0A064C1W4</accession>
<dbReference type="Proteomes" id="UP000310818">
    <property type="component" value="Unassembled WGS sequence"/>
</dbReference>
<evidence type="ECO:0000313" key="11">
    <source>
        <dbReference type="Proteomes" id="UP000310822"/>
    </source>
</evidence>
<reference evidence="7 8" key="1">
    <citation type="submission" date="2015-03" db="EMBL/GenBank/DDBJ databases">
        <authorList>
            <consortium name="Pathogen Informatics"/>
            <person name="Murphy D."/>
        </authorList>
    </citation>
    <scope>NUCLEOTIDE SEQUENCE [LARGE SCALE GENOMIC DNA]</scope>
    <source>
        <strain evidence="1">SMRU158</strain>
        <strain evidence="2 8">SMRU975</strain>
        <strain evidence="7">type strain: N</strain>
    </source>
</reference>
<evidence type="ECO:0000313" key="9">
    <source>
        <dbReference type="Proteomes" id="UP000214939"/>
    </source>
</evidence>
<dbReference type="Proteomes" id="UP000729182">
    <property type="component" value="Unassembled WGS sequence"/>
</dbReference>
<dbReference type="EMBL" id="CAASRX010000026">
    <property type="protein sequence ID" value="VNH05682.1"/>
    <property type="molecule type" value="Genomic_DNA"/>
</dbReference>
<proteinExistence type="predicted"/>
<gene>
    <name evidence="4" type="ORF">A5N45_10510</name>
    <name evidence="1" type="ORF">ERS019316_01208</name>
    <name evidence="2" type="ORF">ERS020485_01511</name>
    <name evidence="3" type="ORF">GM535_11690</name>
    <name evidence="5" type="ORF">SAMEA2783718_01452</name>
    <name evidence="6" type="ORF">SAMEA3353485_01891</name>
</gene>
<name>A0A064C1W4_STREE</name>
<organism evidence="6 10">
    <name type="scientific">Streptococcus pneumoniae</name>
    <dbReference type="NCBI Taxonomy" id="1313"/>
    <lineage>
        <taxon>Bacteria</taxon>
        <taxon>Bacillati</taxon>
        <taxon>Bacillota</taxon>
        <taxon>Bacilli</taxon>
        <taxon>Lactobacillales</taxon>
        <taxon>Streptococcaceae</taxon>
        <taxon>Streptococcus</taxon>
    </lineage>
</organism>
<evidence type="ECO:0000313" key="2">
    <source>
        <dbReference type="EMBL" id="CIY85621.1"/>
    </source>
</evidence>
<evidence type="ECO:0000313" key="6">
    <source>
        <dbReference type="EMBL" id="VNH05682.1"/>
    </source>
</evidence>
<dbReference type="EMBL" id="CKRE01000021">
    <property type="protein sequence ID" value="CIY85621.1"/>
    <property type="molecule type" value="Genomic_DNA"/>
</dbReference>
<dbReference type="EMBL" id="WNHN01000172">
    <property type="protein sequence ID" value="MTV77888.1"/>
    <property type="molecule type" value="Genomic_DNA"/>
</dbReference>
<dbReference type="AlphaFoldDB" id="A0A064C1W4"/>
<reference evidence="10 11" key="3">
    <citation type="submission" date="2019-04" db="EMBL/GenBank/DDBJ databases">
        <authorList>
            <consortium name="Pathogen Informatics"/>
        </authorList>
    </citation>
    <scope>NUCLEOTIDE SEQUENCE [LARGE SCALE GENOMIC DNA]</scope>
    <source>
        <strain evidence="6 10">GPSC211</strain>
        <strain evidence="5 11">GPSC54</strain>
    </source>
</reference>
<evidence type="ECO:0000313" key="7">
    <source>
        <dbReference type="Proteomes" id="UP000040910"/>
    </source>
</evidence>
<reference evidence="3" key="4">
    <citation type="submission" date="2019-11" db="EMBL/GenBank/DDBJ databases">
        <title>Growth characteristics of pneumococcus vary with the chemical composition of the capsule and with environmental conditions.</title>
        <authorList>
            <person name="Tothpal A."/>
            <person name="Desobry K."/>
            <person name="Joshi S."/>
            <person name="Wyllie A.L."/>
            <person name="Weinberger D.M."/>
        </authorList>
    </citation>
    <scope>NUCLEOTIDE SEQUENCE</scope>
    <source>
        <strain evidence="3">Pnumococcus10A</strain>
    </source>
</reference>
<evidence type="ECO:0000313" key="10">
    <source>
        <dbReference type="Proteomes" id="UP000310818"/>
    </source>
</evidence>
<evidence type="ECO:0000313" key="5">
    <source>
        <dbReference type="EMBL" id="VNB57471.1"/>
    </source>
</evidence>
<dbReference type="RefSeq" id="WP_001057654.1">
    <property type="nucleotide sequence ID" value="NZ_AP018938.1"/>
</dbReference>
<dbReference type="EMBL" id="CAASIK010000009">
    <property type="protein sequence ID" value="VNB57471.1"/>
    <property type="molecule type" value="Genomic_DNA"/>
</dbReference>
<dbReference type="GeneID" id="45652507"/>
<evidence type="ECO:0000313" key="3">
    <source>
        <dbReference type="EMBL" id="MTV77888.1"/>
    </source>
</evidence>
<dbReference type="Proteomes" id="UP000214939">
    <property type="component" value="Unassembled WGS sequence"/>
</dbReference>
<reference evidence="4 9" key="2">
    <citation type="submission" date="2017-07" db="EMBL/GenBank/DDBJ databases">
        <title>Invasive disease caused simultaneously by more than one serotype of Streptococcus pneumoniae, South Africa.</title>
        <authorList>
            <person name="Ndlangisa K."/>
            <person name="Du Plessis M."/>
            <person name="Von Gottberg A."/>
        </authorList>
    </citation>
    <scope>NUCLEOTIDE SEQUENCE [LARGE SCALE GENOMIC DNA]</scope>
    <source>
        <strain evidence="4 9">8227-15B</strain>
    </source>
</reference>
<protein>
    <submittedName>
        <fullName evidence="6">Gp9</fullName>
    </submittedName>
</protein>
<evidence type="ECO:0000313" key="8">
    <source>
        <dbReference type="Proteomes" id="UP000042512"/>
    </source>
</evidence>
<dbReference type="Proteomes" id="UP000310822">
    <property type="component" value="Unassembled WGS sequence"/>
</dbReference>
<evidence type="ECO:0000313" key="1">
    <source>
        <dbReference type="EMBL" id="CIV27759.1"/>
    </source>
</evidence>
<dbReference type="Proteomes" id="UP000042512">
    <property type="component" value="Unassembled WGS sequence"/>
</dbReference>